<keyword evidence="4" id="KW-1185">Reference proteome</keyword>
<reference evidence="3 4" key="1">
    <citation type="journal article" date="2010" name="Stand. Genomic Sci.">
        <title>Complete genome sequence of Haliangium ochraceum type strain (SMP-2).</title>
        <authorList>
            <consortium name="US DOE Joint Genome Institute (JGI-PGF)"/>
            <person name="Ivanova N."/>
            <person name="Daum C."/>
            <person name="Lang E."/>
            <person name="Abt B."/>
            <person name="Kopitz M."/>
            <person name="Saunders E."/>
            <person name="Lapidus A."/>
            <person name="Lucas S."/>
            <person name="Glavina Del Rio T."/>
            <person name="Nolan M."/>
            <person name="Tice H."/>
            <person name="Copeland A."/>
            <person name="Cheng J.F."/>
            <person name="Chen F."/>
            <person name="Bruce D."/>
            <person name="Goodwin L."/>
            <person name="Pitluck S."/>
            <person name="Mavromatis K."/>
            <person name="Pati A."/>
            <person name="Mikhailova N."/>
            <person name="Chen A."/>
            <person name="Palaniappan K."/>
            <person name="Land M."/>
            <person name="Hauser L."/>
            <person name="Chang Y.J."/>
            <person name="Jeffries C.D."/>
            <person name="Detter J.C."/>
            <person name="Brettin T."/>
            <person name="Rohde M."/>
            <person name="Goker M."/>
            <person name="Bristow J."/>
            <person name="Markowitz V."/>
            <person name="Eisen J.A."/>
            <person name="Hugenholtz P."/>
            <person name="Kyrpides N.C."/>
            <person name="Klenk H.P."/>
        </authorList>
    </citation>
    <scope>NUCLEOTIDE SEQUENCE [LARGE SCALE GENOMIC DNA]</scope>
    <source>
        <strain evidence="4">DSM 14365 / CIP 107738 / JCM 11303 / AJ 13395 / SMP-2</strain>
    </source>
</reference>
<proteinExistence type="predicted"/>
<dbReference type="InterPro" id="IPR011990">
    <property type="entry name" value="TPR-like_helical_dom_sf"/>
</dbReference>
<name>D0LI81_HALO1</name>
<dbReference type="Proteomes" id="UP000001880">
    <property type="component" value="Chromosome"/>
</dbReference>
<gene>
    <name evidence="3" type="ordered locus">Hoch_3961</name>
</gene>
<dbReference type="SMART" id="SM00028">
    <property type="entry name" value="TPR"/>
    <property type="match status" value="8"/>
</dbReference>
<protein>
    <submittedName>
        <fullName evidence="3">Tetratricopeptide TPR_2 repeat protein</fullName>
    </submittedName>
</protein>
<feature type="repeat" description="TPR" evidence="1">
    <location>
        <begin position="572"/>
        <end position="605"/>
    </location>
</feature>
<dbReference type="Gene3D" id="1.25.40.10">
    <property type="entry name" value="Tetratricopeptide repeat domain"/>
    <property type="match status" value="6"/>
</dbReference>
<evidence type="ECO:0000313" key="4">
    <source>
        <dbReference type="Proteomes" id="UP000001880"/>
    </source>
</evidence>
<feature type="repeat" description="TPR" evidence="1">
    <location>
        <begin position="803"/>
        <end position="836"/>
    </location>
</feature>
<evidence type="ECO:0000256" key="1">
    <source>
        <dbReference type="PROSITE-ProRule" id="PRU00339"/>
    </source>
</evidence>
<feature type="repeat" description="TPR" evidence="1">
    <location>
        <begin position="183"/>
        <end position="216"/>
    </location>
</feature>
<sequence>MPLLHRRHRRRAAAADTRQRGRFSGLRAGLAGLLLLGSTSAAFAQADIEYDRGPAAELYIRKRPPPPASPTLTAELESMLTEKEAAADEKRREAIELLRAFIDTKPQGEARAEALFKLAELLWEDARVGFIARMDQYERALEACRQDDEGCKERPSEPRIDLDEPAALYRQLLAEFPQFRRADLVLYLVGFAAREQQQYQESLEYFGQVVERYPDSPLYGDAWMMIGEHYFSTGQWPEARAAYANVLARPDSPTYDLALFKTAWADWKLGDPDLAARRFKQVLDLAVEAETSGSAVQRRRRAQLRDEALEYLVVVFTEDRSISAQEVYDFLASIGGTRYSRDVLVRVADAYFGQSEYERAAQTYRFLIDMKPTGIEAAEYQRAVVEAYVAALQPEQVEAEMRLLVENYGPASKWAEQNAKFPTRKARSERLTEAMVRNTAKNYHAEAQAAEKRDKKPDLALYTQAADLYQTYLTAYTEHENAAEVRFLRAEILYFKLGKLEEAGDEYLAVAQQTPVGKYHKDALLKAMDAFEKARPENAGSAGQRELSAADRKFAASVDLYATLFPADPELVGVIFRNGEMFYDYGDYDEAIKRYGLIVTKYPDDQNAGPAGDRILESLAKAEDYENIEEWARKLKTAKAFQSKEQQSRLDRLIVESIGKSGERYAEAGEFEKAASFYLRIPQEFPQHTMAAQAQMNAGVMYEKAKRPQRAGQAYLALAASYPDSKEAPKAAFAAGQLYESVAYFDRAAEAYEVVAETFPRSEQSADALFNAGLLRQSLDQNERAIEHYQTYAKRYRGKADAAEVAFRIGVVYENAERYDDAADAYRRYLKGHARSGRHVVEAHTRVGRSELAAGRLKRAGNEFDAALKVFRRLKGKQRETEKAWAAEARYHQGELIYRRFEAISLDVKPRRLRRTLDSKTALLAKAQDVYLDVVDFGDAQWATAALFRMGRIYEGFAESLRDAPVPQGLSEDEAEMYRQELEMYVIEVEEQAIDLYATGYQKALELGVYNTYTSQIRTALGRLDSIGYPPALEARARVRLGDRVQPPSAVEEVVRDE</sequence>
<dbReference type="RefSeq" id="WP_012829059.1">
    <property type="nucleotide sequence ID" value="NC_013440.1"/>
</dbReference>
<dbReference type="HOGENOM" id="CLU_271777_0_0_7"/>
<dbReference type="PROSITE" id="PS50005">
    <property type="entry name" value="TPR"/>
    <property type="match status" value="4"/>
</dbReference>
<dbReference type="PANTHER" id="PTHR10098:SF108">
    <property type="entry name" value="TETRATRICOPEPTIDE REPEAT PROTEIN 28"/>
    <property type="match status" value="1"/>
</dbReference>
<feature type="coiled-coil region" evidence="2">
    <location>
        <begin position="73"/>
        <end position="100"/>
    </location>
</feature>
<dbReference type="AlphaFoldDB" id="D0LI81"/>
<accession>D0LI81</accession>
<dbReference type="KEGG" id="hoh:Hoch_3961"/>
<evidence type="ECO:0000313" key="3">
    <source>
        <dbReference type="EMBL" id="ACY16460.1"/>
    </source>
</evidence>
<feature type="repeat" description="TPR" evidence="1">
    <location>
        <begin position="341"/>
        <end position="374"/>
    </location>
</feature>
<dbReference type="STRING" id="502025.Hoch_3961"/>
<keyword evidence="2" id="KW-0175">Coiled coil</keyword>
<keyword evidence="1" id="KW-0802">TPR repeat</keyword>
<organism evidence="3 4">
    <name type="scientific">Haliangium ochraceum (strain DSM 14365 / JCM 11303 / SMP-2)</name>
    <dbReference type="NCBI Taxonomy" id="502025"/>
    <lineage>
        <taxon>Bacteria</taxon>
        <taxon>Pseudomonadati</taxon>
        <taxon>Myxococcota</taxon>
        <taxon>Polyangia</taxon>
        <taxon>Haliangiales</taxon>
        <taxon>Kofleriaceae</taxon>
        <taxon>Haliangium</taxon>
    </lineage>
</organism>
<evidence type="ECO:0000256" key="2">
    <source>
        <dbReference type="SAM" id="Coils"/>
    </source>
</evidence>
<dbReference type="SUPFAM" id="SSF48452">
    <property type="entry name" value="TPR-like"/>
    <property type="match status" value="4"/>
</dbReference>
<dbReference type="EMBL" id="CP001804">
    <property type="protein sequence ID" value="ACY16460.1"/>
    <property type="molecule type" value="Genomic_DNA"/>
</dbReference>
<dbReference type="PANTHER" id="PTHR10098">
    <property type="entry name" value="RAPSYN-RELATED"/>
    <property type="match status" value="1"/>
</dbReference>
<dbReference type="Pfam" id="PF13432">
    <property type="entry name" value="TPR_16"/>
    <property type="match status" value="4"/>
</dbReference>
<dbReference type="InterPro" id="IPR019734">
    <property type="entry name" value="TPR_rpt"/>
</dbReference>
<dbReference type="eggNOG" id="COG1729">
    <property type="taxonomic scope" value="Bacteria"/>
</dbReference>
<dbReference type="Pfam" id="PF13174">
    <property type="entry name" value="TPR_6"/>
    <property type="match status" value="1"/>
</dbReference>